<proteinExistence type="predicted"/>
<organism evidence="1">
    <name type="scientific">bioreactor metagenome</name>
    <dbReference type="NCBI Taxonomy" id="1076179"/>
    <lineage>
        <taxon>unclassified sequences</taxon>
        <taxon>metagenomes</taxon>
        <taxon>ecological metagenomes</taxon>
    </lineage>
</organism>
<gene>
    <name evidence="1" type="ORF">SDC9_186646</name>
</gene>
<accession>A0A645HLJ6</accession>
<evidence type="ECO:0000313" key="1">
    <source>
        <dbReference type="EMBL" id="MPN39119.1"/>
    </source>
</evidence>
<sequence length="40" mass="4295">MTHGEKKLGTRIGNPFQLLLFLLGSLLLIPEMVVAVGGCQ</sequence>
<dbReference type="AlphaFoldDB" id="A0A645HLJ6"/>
<dbReference type="EMBL" id="VSSQ01094738">
    <property type="protein sequence ID" value="MPN39119.1"/>
    <property type="molecule type" value="Genomic_DNA"/>
</dbReference>
<reference evidence="1" key="1">
    <citation type="submission" date="2019-08" db="EMBL/GenBank/DDBJ databases">
        <authorList>
            <person name="Kucharzyk K."/>
            <person name="Murdoch R.W."/>
            <person name="Higgins S."/>
            <person name="Loffler F."/>
        </authorList>
    </citation>
    <scope>NUCLEOTIDE SEQUENCE</scope>
</reference>
<protein>
    <submittedName>
        <fullName evidence="1">Uncharacterized protein</fullName>
    </submittedName>
</protein>
<name>A0A645HLJ6_9ZZZZ</name>
<comment type="caution">
    <text evidence="1">The sequence shown here is derived from an EMBL/GenBank/DDBJ whole genome shotgun (WGS) entry which is preliminary data.</text>
</comment>